<name>A0ACC1CIL0_9NEOP</name>
<evidence type="ECO:0000313" key="2">
    <source>
        <dbReference type="Proteomes" id="UP000824533"/>
    </source>
</evidence>
<dbReference type="Proteomes" id="UP000824533">
    <property type="component" value="Linkage Group LG24"/>
</dbReference>
<dbReference type="EMBL" id="CM034410">
    <property type="protein sequence ID" value="KAJ0171425.1"/>
    <property type="molecule type" value="Genomic_DNA"/>
</dbReference>
<keyword evidence="2" id="KW-1185">Reference proteome</keyword>
<reference evidence="1 2" key="1">
    <citation type="journal article" date="2021" name="Front. Genet.">
        <title>Chromosome-Level Genome Assembly Reveals Significant Gene Expansion in the Toll and IMD Signaling Pathways of Dendrolimus kikuchii.</title>
        <authorList>
            <person name="Zhou J."/>
            <person name="Wu P."/>
            <person name="Xiong Z."/>
            <person name="Liu N."/>
            <person name="Zhao N."/>
            <person name="Ji M."/>
            <person name="Qiu Y."/>
            <person name="Yang B."/>
        </authorList>
    </citation>
    <scope>NUCLEOTIDE SEQUENCE [LARGE SCALE GENOMIC DNA]</scope>
    <source>
        <strain evidence="1">Ann1</strain>
    </source>
</reference>
<comment type="caution">
    <text evidence="1">The sequence shown here is derived from an EMBL/GenBank/DDBJ whole genome shotgun (WGS) entry which is preliminary data.</text>
</comment>
<sequence length="289" mass="32603">MACHNKTLDLMASKLGLGDEDKVLSKAAEFERLLQTKSTAGSNMSDTGKVVICLDLAASIVGIGLDVKTVIKYSGWKPSIYSNNKKIIENLLELNSNKLSVPLLCVTLQCGEVQNLAERILQEYRKQAKMAMDLNLPQYACMAVYQACRISKVRVSKSKVIEKSRLRPAQWTKLDADWAKLVDSKFAAVNKKTKPTKKAVADEIEEPMEVDEIKPVDNQAEPQIEPYEVWKQRMLKKAHKELKELENSEKRKNITPRKSPRKTPQKFVPYQSPAKVNGVRLLFPTSCLK</sequence>
<gene>
    <name evidence="1" type="ORF">K1T71_012975</name>
</gene>
<evidence type="ECO:0000313" key="1">
    <source>
        <dbReference type="EMBL" id="KAJ0171425.1"/>
    </source>
</evidence>
<accession>A0ACC1CIL0</accession>
<proteinExistence type="predicted"/>
<organism evidence="1 2">
    <name type="scientific">Dendrolimus kikuchii</name>
    <dbReference type="NCBI Taxonomy" id="765133"/>
    <lineage>
        <taxon>Eukaryota</taxon>
        <taxon>Metazoa</taxon>
        <taxon>Ecdysozoa</taxon>
        <taxon>Arthropoda</taxon>
        <taxon>Hexapoda</taxon>
        <taxon>Insecta</taxon>
        <taxon>Pterygota</taxon>
        <taxon>Neoptera</taxon>
        <taxon>Endopterygota</taxon>
        <taxon>Lepidoptera</taxon>
        <taxon>Glossata</taxon>
        <taxon>Ditrysia</taxon>
        <taxon>Bombycoidea</taxon>
        <taxon>Lasiocampidae</taxon>
        <taxon>Dendrolimus</taxon>
    </lineage>
</organism>
<protein>
    <submittedName>
        <fullName evidence="1">Uncharacterized protein</fullName>
    </submittedName>
</protein>